<dbReference type="RefSeq" id="WP_052113193.1">
    <property type="nucleotide sequence ID" value="NZ_AVPL01000057.1"/>
</dbReference>
<evidence type="ECO:0000256" key="1">
    <source>
        <dbReference type="SAM" id="Phobius"/>
    </source>
</evidence>
<dbReference type="eggNOG" id="ENOG503304C">
    <property type="taxonomic scope" value="Bacteria"/>
</dbReference>
<comment type="caution">
    <text evidence="2">The sequence shown here is derived from an EMBL/GenBank/DDBJ whole genome shotgun (WGS) entry which is preliminary data.</text>
</comment>
<name>A0A0A0JRI1_9MICO</name>
<reference evidence="2 3" key="1">
    <citation type="submission" date="2013-08" db="EMBL/GenBank/DDBJ databases">
        <title>The genome sequence of Knoellia aerolata.</title>
        <authorList>
            <person name="Zhu W."/>
            <person name="Wang G."/>
        </authorList>
    </citation>
    <scope>NUCLEOTIDE SEQUENCE [LARGE SCALE GENOMIC DNA]</scope>
    <source>
        <strain evidence="2 3">DSM 18566</strain>
    </source>
</reference>
<keyword evidence="3" id="KW-1185">Reference proteome</keyword>
<protein>
    <submittedName>
        <fullName evidence="2">Uncharacterized protein</fullName>
    </submittedName>
</protein>
<gene>
    <name evidence="2" type="ORF">N801_16775</name>
</gene>
<feature type="transmembrane region" description="Helical" evidence="1">
    <location>
        <begin position="46"/>
        <end position="65"/>
    </location>
</feature>
<dbReference type="STRING" id="1385519.N801_16775"/>
<sequence>MADKKTAGAFDIRNFIGMLLGLYGIILTLMGLFGDKELEKTGGINANLWTGLALLVVSAGFMTWARVRPTVVPDHVEPVVDDATRPAPRKKPRSSH</sequence>
<dbReference type="OrthoDB" id="5196985at2"/>
<evidence type="ECO:0000313" key="2">
    <source>
        <dbReference type="EMBL" id="KGN40010.1"/>
    </source>
</evidence>
<evidence type="ECO:0000313" key="3">
    <source>
        <dbReference type="Proteomes" id="UP000030013"/>
    </source>
</evidence>
<proteinExistence type="predicted"/>
<dbReference type="AlphaFoldDB" id="A0A0A0JRI1"/>
<dbReference type="EMBL" id="AVPL01000057">
    <property type="protein sequence ID" value="KGN40010.1"/>
    <property type="molecule type" value="Genomic_DNA"/>
</dbReference>
<keyword evidence="1" id="KW-0472">Membrane</keyword>
<feature type="transmembrane region" description="Helical" evidence="1">
    <location>
        <begin position="12"/>
        <end position="34"/>
    </location>
</feature>
<dbReference type="Proteomes" id="UP000030013">
    <property type="component" value="Unassembled WGS sequence"/>
</dbReference>
<keyword evidence="1" id="KW-1133">Transmembrane helix</keyword>
<accession>A0A0A0JRI1</accession>
<organism evidence="2 3">
    <name type="scientific">Knoellia aerolata DSM 18566</name>
    <dbReference type="NCBI Taxonomy" id="1385519"/>
    <lineage>
        <taxon>Bacteria</taxon>
        <taxon>Bacillati</taxon>
        <taxon>Actinomycetota</taxon>
        <taxon>Actinomycetes</taxon>
        <taxon>Micrococcales</taxon>
        <taxon>Intrasporangiaceae</taxon>
        <taxon>Knoellia</taxon>
    </lineage>
</organism>
<keyword evidence="1" id="KW-0812">Transmembrane</keyword>